<comment type="caution">
    <text evidence="2">The sequence shown here is derived from an EMBL/GenBank/DDBJ whole genome shotgun (WGS) entry which is preliminary data.</text>
</comment>
<sequence>MLKNCYKLIHKLEHNLKALESKIKNIHCVLEQSIIACKEALEKLREFVAKYYFNDKSEEIEFYKKVKPIVLSYLIFYVEQLHIVTRRTKEGKKEQIKYLKKFISNYQTYFHNNLEFYHYYKSNATHLDEQFFLRENKTISLNREAFHYFTEDQFSTSHDSLVATIMAYTKLIEYLKNEIAQLNTNSKNMEIINPFQKESELIWTGNNNELVELIYALYSSGRINNSNVDIKEITLAFEKLFKKDLGNYYQSFNDIRARKINTTKFLDTLKSSLVKYMQDLDE</sequence>
<keyword evidence="1" id="KW-0175">Coiled coil</keyword>
<evidence type="ECO:0008006" key="4">
    <source>
        <dbReference type="Google" id="ProtNLM"/>
    </source>
</evidence>
<reference evidence="2 3" key="1">
    <citation type="submission" date="2016-12" db="EMBL/GenBank/DDBJ databases">
        <title>Trade-off between light-utilization and light-protection in marine flavobacteria.</title>
        <authorList>
            <person name="Kumagai Y."/>
            <person name="Yoshizawa S."/>
            <person name="Kogure K."/>
            <person name="Iwasaki W."/>
        </authorList>
    </citation>
    <scope>NUCLEOTIDE SEQUENCE [LARGE SCALE GENOMIC DNA]</scope>
    <source>
        <strain evidence="2 3">NBRC 108759</strain>
    </source>
</reference>
<gene>
    <name evidence="2" type="ORF">BTO18_07185</name>
</gene>
<dbReference type="EMBL" id="MSCN01000001">
    <property type="protein sequence ID" value="PQJ80944.1"/>
    <property type="molecule type" value="Genomic_DNA"/>
</dbReference>
<feature type="coiled-coil region" evidence="1">
    <location>
        <begin position="165"/>
        <end position="192"/>
    </location>
</feature>
<dbReference type="AlphaFoldDB" id="A0A2S7WTN7"/>
<dbReference type="Proteomes" id="UP000238882">
    <property type="component" value="Unassembled WGS sequence"/>
</dbReference>
<accession>A0A2S7WTN7</accession>
<proteinExistence type="predicted"/>
<organism evidence="2 3">
    <name type="scientific">Polaribacter porphyrae</name>
    <dbReference type="NCBI Taxonomy" id="1137780"/>
    <lineage>
        <taxon>Bacteria</taxon>
        <taxon>Pseudomonadati</taxon>
        <taxon>Bacteroidota</taxon>
        <taxon>Flavobacteriia</taxon>
        <taxon>Flavobacteriales</taxon>
        <taxon>Flavobacteriaceae</taxon>
    </lineage>
</organism>
<name>A0A2S7WTN7_9FLAO</name>
<dbReference type="InterPro" id="IPR018534">
    <property type="entry name" value="Tet_reg_excision_RteC"/>
</dbReference>
<feature type="coiled-coil region" evidence="1">
    <location>
        <begin position="2"/>
        <end position="29"/>
    </location>
</feature>
<evidence type="ECO:0000313" key="2">
    <source>
        <dbReference type="EMBL" id="PQJ80944.1"/>
    </source>
</evidence>
<evidence type="ECO:0000256" key="1">
    <source>
        <dbReference type="SAM" id="Coils"/>
    </source>
</evidence>
<evidence type="ECO:0000313" key="3">
    <source>
        <dbReference type="Proteomes" id="UP000238882"/>
    </source>
</evidence>
<dbReference type="Pfam" id="PF09357">
    <property type="entry name" value="RteC"/>
    <property type="match status" value="1"/>
</dbReference>
<keyword evidence="3" id="KW-1185">Reference proteome</keyword>
<protein>
    <recommendedName>
        <fullName evidence="4">Tetracycline regulation of excision, RteC</fullName>
    </recommendedName>
</protein>